<dbReference type="GO" id="GO:0006397">
    <property type="term" value="P:mRNA processing"/>
    <property type="evidence" value="ECO:0007669"/>
    <property type="project" value="UniProtKB-KW"/>
</dbReference>
<dbReference type="RefSeq" id="XP_008476208.1">
    <property type="nucleotide sequence ID" value="XM_008477986.3"/>
</dbReference>
<gene>
    <name evidence="22" type="primary">LOC103513175</name>
</gene>
<feature type="zinc finger region" description="C3H1-type" evidence="18">
    <location>
        <begin position="110"/>
        <end position="140"/>
    </location>
</feature>
<comment type="catalytic activity">
    <reaction evidence="15">
        <text>a 5,6-dihydrouridine in mRNA + NAD(+) = a uridine in mRNA + NADH + H(+)</text>
        <dbReference type="Rhea" id="RHEA:69851"/>
        <dbReference type="Rhea" id="RHEA-COMP:14658"/>
        <dbReference type="Rhea" id="RHEA-COMP:17789"/>
        <dbReference type="ChEBI" id="CHEBI:15378"/>
        <dbReference type="ChEBI" id="CHEBI:57540"/>
        <dbReference type="ChEBI" id="CHEBI:57945"/>
        <dbReference type="ChEBI" id="CHEBI:65315"/>
        <dbReference type="ChEBI" id="CHEBI:74443"/>
    </reaction>
    <physiologicalReaction direction="right-to-left" evidence="15">
        <dbReference type="Rhea" id="RHEA:69853"/>
    </physiologicalReaction>
</comment>
<evidence type="ECO:0000256" key="18">
    <source>
        <dbReference type="PROSITE-ProRule" id="PRU00723"/>
    </source>
</evidence>
<dbReference type="InterPro" id="IPR018517">
    <property type="entry name" value="tRNA_hU_synthase_CS"/>
</dbReference>
<evidence type="ECO:0000313" key="22">
    <source>
        <dbReference type="RefSeq" id="XP_008476208.1"/>
    </source>
</evidence>
<dbReference type="Pfam" id="PF25585">
    <property type="entry name" value="zf-CCCH_DUS3L"/>
    <property type="match status" value="1"/>
</dbReference>
<dbReference type="GO" id="GO:0050660">
    <property type="term" value="F:flavin adenine dinucleotide binding"/>
    <property type="evidence" value="ECO:0007669"/>
    <property type="project" value="UniProtKB-UniRule"/>
</dbReference>
<comment type="cofactor">
    <cofactor evidence="1 19">
        <name>FMN</name>
        <dbReference type="ChEBI" id="CHEBI:58210"/>
    </cofactor>
</comment>
<evidence type="ECO:0000256" key="15">
    <source>
        <dbReference type="ARBA" id="ARBA00048342"/>
    </source>
</evidence>
<proteinExistence type="inferred from homology"/>
<dbReference type="PANTHER" id="PTHR45846">
    <property type="entry name" value="TRNA-DIHYDROURIDINE(47) SYNTHASE [NAD(P)(+)]-LIKE"/>
    <property type="match status" value="1"/>
</dbReference>
<evidence type="ECO:0000256" key="11">
    <source>
        <dbReference type="ARBA" id="ARBA00023002"/>
    </source>
</evidence>
<dbReference type="PANTHER" id="PTHR45846:SF1">
    <property type="entry name" value="TRNA-DIHYDROURIDINE(47) SYNTHASE [NAD(P)(+)]-LIKE"/>
    <property type="match status" value="1"/>
</dbReference>
<evidence type="ECO:0000256" key="17">
    <source>
        <dbReference type="ARBA" id="ARBA00049513"/>
    </source>
</evidence>
<dbReference type="CDD" id="cd02801">
    <property type="entry name" value="DUS_like_FMN"/>
    <property type="match status" value="1"/>
</dbReference>
<evidence type="ECO:0000256" key="4">
    <source>
        <dbReference type="ARBA" id="ARBA00022664"/>
    </source>
</evidence>
<dbReference type="GO" id="GO:0003723">
    <property type="term" value="F:RNA binding"/>
    <property type="evidence" value="ECO:0007669"/>
    <property type="project" value="TreeGrafter"/>
</dbReference>
<dbReference type="PaxDb" id="121845-A0A1S3D7Y3"/>
<keyword evidence="6 18" id="KW-0479">Metal-binding</keyword>
<evidence type="ECO:0000256" key="16">
    <source>
        <dbReference type="ARBA" id="ARBA00049447"/>
    </source>
</evidence>
<dbReference type="Gene3D" id="3.20.20.70">
    <property type="entry name" value="Aldolase class I"/>
    <property type="match status" value="1"/>
</dbReference>
<evidence type="ECO:0000256" key="1">
    <source>
        <dbReference type="ARBA" id="ARBA00001917"/>
    </source>
</evidence>
<evidence type="ECO:0000313" key="21">
    <source>
        <dbReference type="Proteomes" id="UP000079169"/>
    </source>
</evidence>
<dbReference type="CTD" id="35264"/>
<sequence length="605" mass="69236">MDASGVAKIKQEFIVEDHVKVLSIECVNETDKRKLEELEVEDDGTAKKKFKKNKQVLKGQNKARGPTFVTKPEDCYCPFLKDSTLEQTCKYGEKCKFVHDKNVFMKSKPEDISEQCYVFLQHGYCPMGIACRFGSSHLDENGGNIVKEDVLKEWKNTVGNKTVNMLANEVRQDLRKHTYNFEKSEKICKENKASKNENKDTDDCCKNQDSKVIEGREEINTPNTDDVIKVQEETKSGPVLDTDIIKIKNSEKKKIDWQGKLYLSPLTTVGNLPFRRLCKKWGADITCSEMAVATELLKSSPQEWALIKRHESEDLFGVQLCGNNPYVLTKCTQLLEEQMAVDFVDVNLGCPIEFIYKQGSGSGLLQRANILQSVITCMNEVSSLPITVKTRTGIHKDNNIIHNFMPKFRDWGASLITLHGRTREQRYTKQADWDYIEKCAQLCSPTPLYGNGDILSYEDYTESLKKSPSISGVMIGRGALIKPWIFQEIKEKKLFDISSAERFDILKEYVNYGLEHWGSDTRGVETTRRFLLEWLSFLHRYIPVGLLESTQKMNQRPPMYHGRNELETLMTSSNCSDWIKISEMLLGKIPAGFSFLPKHKANSWK</sequence>
<dbReference type="STRING" id="121845.A0A1S3D7Y3"/>
<dbReference type="SUPFAM" id="SSF51395">
    <property type="entry name" value="FMN-linked oxidoreductases"/>
    <property type="match status" value="1"/>
</dbReference>
<evidence type="ECO:0000256" key="14">
    <source>
        <dbReference type="ARBA" id="ARBA00048266"/>
    </source>
</evidence>
<evidence type="ECO:0000256" key="3">
    <source>
        <dbReference type="ARBA" id="ARBA00022643"/>
    </source>
</evidence>
<keyword evidence="11 19" id="KW-0560">Oxidoreductase</keyword>
<evidence type="ECO:0000256" key="7">
    <source>
        <dbReference type="ARBA" id="ARBA00022737"/>
    </source>
</evidence>
<dbReference type="PROSITE" id="PS50103">
    <property type="entry name" value="ZF_C3H1"/>
    <property type="match status" value="2"/>
</dbReference>
<reference evidence="22" key="1">
    <citation type="submission" date="2025-08" db="UniProtKB">
        <authorList>
            <consortium name="RefSeq"/>
        </authorList>
    </citation>
    <scope>IDENTIFICATION</scope>
</reference>
<keyword evidence="21" id="KW-1185">Reference proteome</keyword>
<comment type="catalytic activity">
    <reaction evidence="16">
        <text>a 5,6-dihydrouridine in mRNA + NADP(+) = a uridine in mRNA + NADPH + H(+)</text>
        <dbReference type="Rhea" id="RHEA:69855"/>
        <dbReference type="Rhea" id="RHEA-COMP:14658"/>
        <dbReference type="Rhea" id="RHEA-COMP:17789"/>
        <dbReference type="ChEBI" id="CHEBI:15378"/>
        <dbReference type="ChEBI" id="CHEBI:57783"/>
        <dbReference type="ChEBI" id="CHEBI:58349"/>
        <dbReference type="ChEBI" id="CHEBI:65315"/>
        <dbReference type="ChEBI" id="CHEBI:74443"/>
    </reaction>
    <physiologicalReaction direction="right-to-left" evidence="16">
        <dbReference type="Rhea" id="RHEA:69857"/>
    </physiologicalReaction>
</comment>
<dbReference type="GeneID" id="103513175"/>
<evidence type="ECO:0000256" key="5">
    <source>
        <dbReference type="ARBA" id="ARBA00022694"/>
    </source>
</evidence>
<comment type="similarity">
    <text evidence="19">Belongs to the dus family. Dus3 subfamily.</text>
</comment>
<comment type="catalytic activity">
    <reaction evidence="17">
        <text>5,6-dihydrouridine(47) in tRNA + NADP(+) = uridine(47) in tRNA + NADPH + H(+)</text>
        <dbReference type="Rhea" id="RHEA:53360"/>
        <dbReference type="Rhea" id="RHEA-COMP:13539"/>
        <dbReference type="Rhea" id="RHEA-COMP:13540"/>
        <dbReference type="ChEBI" id="CHEBI:15378"/>
        <dbReference type="ChEBI" id="CHEBI:57783"/>
        <dbReference type="ChEBI" id="CHEBI:58349"/>
        <dbReference type="ChEBI" id="CHEBI:65315"/>
        <dbReference type="ChEBI" id="CHEBI:74443"/>
        <dbReference type="EC" id="1.3.1.89"/>
    </reaction>
    <physiologicalReaction direction="right-to-left" evidence="17">
        <dbReference type="Rhea" id="RHEA:53362"/>
    </physiologicalReaction>
</comment>
<keyword evidence="3 19" id="KW-0288">FMN</keyword>
<comment type="catalytic activity">
    <reaction evidence="14">
        <text>5,6-dihydrouridine(47) in tRNA + NAD(+) = uridine(47) in tRNA + NADH + H(+)</text>
        <dbReference type="Rhea" id="RHEA:53364"/>
        <dbReference type="Rhea" id="RHEA-COMP:13539"/>
        <dbReference type="Rhea" id="RHEA-COMP:13540"/>
        <dbReference type="ChEBI" id="CHEBI:15378"/>
        <dbReference type="ChEBI" id="CHEBI:57540"/>
        <dbReference type="ChEBI" id="CHEBI:57945"/>
        <dbReference type="ChEBI" id="CHEBI:65315"/>
        <dbReference type="ChEBI" id="CHEBI:74443"/>
        <dbReference type="EC" id="1.3.1.89"/>
    </reaction>
    <physiologicalReaction direction="right-to-left" evidence="14">
        <dbReference type="Rhea" id="RHEA:53366"/>
    </physiologicalReaction>
</comment>
<keyword evidence="9 18" id="KW-0862">Zinc</keyword>
<dbReference type="AlphaFoldDB" id="A0A1S3D7Y3"/>
<dbReference type="Proteomes" id="UP000079169">
    <property type="component" value="Unplaced"/>
</dbReference>
<keyword evidence="12" id="KW-0520">NAD</keyword>
<name>A0A1S3D7Y3_DIACI</name>
<evidence type="ECO:0000256" key="13">
    <source>
        <dbReference type="ARBA" id="ARBA00045365"/>
    </source>
</evidence>
<evidence type="ECO:0000256" key="19">
    <source>
        <dbReference type="RuleBase" id="RU291113"/>
    </source>
</evidence>
<dbReference type="GO" id="GO:0102265">
    <property type="term" value="F:tRNA-dihydrouridine47 synthase activity"/>
    <property type="evidence" value="ECO:0007669"/>
    <property type="project" value="UniProtKB-EC"/>
</dbReference>
<dbReference type="Gene3D" id="4.10.1000.10">
    <property type="entry name" value="Zinc finger, CCCH-type"/>
    <property type="match status" value="1"/>
</dbReference>
<dbReference type="OMA" id="WSYIAEC"/>
<feature type="domain" description="C3H1-type" evidence="20">
    <location>
        <begin position="70"/>
        <end position="102"/>
    </location>
</feature>
<dbReference type="EC" id="1.3.1.-" evidence="19"/>
<dbReference type="GO" id="GO:0106414">
    <property type="term" value="F:mRNA dihydrouridine synthase activity"/>
    <property type="evidence" value="ECO:0007669"/>
    <property type="project" value="RHEA"/>
</dbReference>
<evidence type="ECO:0000256" key="9">
    <source>
        <dbReference type="ARBA" id="ARBA00022833"/>
    </source>
</evidence>
<keyword evidence="4" id="KW-0507">mRNA processing</keyword>
<dbReference type="Pfam" id="PF01207">
    <property type="entry name" value="Dus"/>
    <property type="match status" value="1"/>
</dbReference>
<evidence type="ECO:0000256" key="2">
    <source>
        <dbReference type="ARBA" id="ARBA00022630"/>
    </source>
</evidence>
<dbReference type="GO" id="GO:0008270">
    <property type="term" value="F:zinc ion binding"/>
    <property type="evidence" value="ECO:0007669"/>
    <property type="project" value="UniProtKB-KW"/>
</dbReference>
<organism evidence="21 22">
    <name type="scientific">Diaphorina citri</name>
    <name type="common">Asian citrus psyllid</name>
    <dbReference type="NCBI Taxonomy" id="121845"/>
    <lineage>
        <taxon>Eukaryota</taxon>
        <taxon>Metazoa</taxon>
        <taxon>Ecdysozoa</taxon>
        <taxon>Arthropoda</taxon>
        <taxon>Hexapoda</taxon>
        <taxon>Insecta</taxon>
        <taxon>Pterygota</taxon>
        <taxon>Neoptera</taxon>
        <taxon>Paraneoptera</taxon>
        <taxon>Hemiptera</taxon>
        <taxon>Sternorrhyncha</taxon>
        <taxon>Psylloidea</taxon>
        <taxon>Psyllidae</taxon>
        <taxon>Diaphorininae</taxon>
        <taxon>Diaphorina</taxon>
    </lineage>
</organism>
<keyword evidence="2 19" id="KW-0285">Flavoprotein</keyword>
<dbReference type="FunFam" id="3.20.20.70:FF:000067">
    <property type="entry name" value="tRNA-dihydrouridine(47) synthase [NAD(P)(+)]"/>
    <property type="match status" value="1"/>
</dbReference>
<dbReference type="InterPro" id="IPR000571">
    <property type="entry name" value="Znf_CCCH"/>
</dbReference>
<evidence type="ECO:0000259" key="20">
    <source>
        <dbReference type="PROSITE" id="PS50103"/>
    </source>
</evidence>
<evidence type="ECO:0000256" key="12">
    <source>
        <dbReference type="ARBA" id="ARBA00023027"/>
    </source>
</evidence>
<dbReference type="InterPro" id="IPR035587">
    <property type="entry name" value="DUS-like_FMN-bd"/>
</dbReference>
<accession>A0A1S3D7Y3</accession>
<keyword evidence="8 18" id="KW-0863">Zinc-finger</keyword>
<keyword evidence="7" id="KW-0677">Repeat</keyword>
<dbReference type="KEGG" id="dci:103513175"/>
<feature type="domain" description="C3H1-type" evidence="20">
    <location>
        <begin position="110"/>
        <end position="140"/>
    </location>
</feature>
<feature type="zinc finger region" description="C3H1-type" evidence="18">
    <location>
        <begin position="70"/>
        <end position="102"/>
    </location>
</feature>
<keyword evidence="5 19" id="KW-0819">tRNA processing</keyword>
<protein>
    <recommendedName>
        <fullName evidence="19">tRNA-dihydrouridine(47) synthase [NAD(P)(+)]</fullName>
        <ecNumber evidence="19">1.3.1.-</ecNumber>
    </recommendedName>
    <alternativeName>
        <fullName evidence="19">tRNA-dihydrouridine synthase 3</fullName>
    </alternativeName>
</protein>
<dbReference type="PROSITE" id="PS01136">
    <property type="entry name" value="UPF0034"/>
    <property type="match status" value="1"/>
</dbReference>
<keyword evidence="10" id="KW-0521">NADP</keyword>
<evidence type="ECO:0000256" key="8">
    <source>
        <dbReference type="ARBA" id="ARBA00022771"/>
    </source>
</evidence>
<evidence type="ECO:0000256" key="6">
    <source>
        <dbReference type="ARBA" id="ARBA00022723"/>
    </source>
</evidence>
<dbReference type="InterPro" id="IPR013785">
    <property type="entry name" value="Aldolase_TIM"/>
</dbReference>
<evidence type="ECO:0000256" key="10">
    <source>
        <dbReference type="ARBA" id="ARBA00022857"/>
    </source>
</evidence>
<comment type="function">
    <text evidence="13">Catalyzes the synthesis of dihydrouridine, a modified base, in various RNAs, such as tRNAs, mRNAs and some long non-coding RNAs (lncRNAs). Mainly modifies the uridine in position 47 (U47) in the D-loop of most cytoplasmic tRNAs. Also able to mediate the formation of dihydrouridine in some mRNAs, thereby regulating their translation.</text>
</comment>